<sequence length="160" mass="18009">MNKFLVGFLIIIAILIVLWAVYTASDTKEEFVEGEQTRREDIETLALYFGNSRKMDLPIDCGWVYPVEREVKEKSERSSLEELLGGPSGEEEKNGYFSAIKKGVQLEEFLIDGKTAKIRLSSDPMPDLGGLCSKAMIKSQIEQTLKQFPGIEDIEITVIN</sequence>
<name>A0A1G2EPY4_9BACT</name>
<evidence type="ECO:0000313" key="2">
    <source>
        <dbReference type="EMBL" id="OGZ27431.1"/>
    </source>
</evidence>
<dbReference type="STRING" id="1801677.A2365_03070"/>
<organism evidence="2 3">
    <name type="scientific">Candidatus Nealsonbacteria bacterium RIFOXYB1_FULL_40_15</name>
    <dbReference type="NCBI Taxonomy" id="1801677"/>
    <lineage>
        <taxon>Bacteria</taxon>
        <taxon>Candidatus Nealsoniibacteriota</taxon>
    </lineage>
</organism>
<dbReference type="Proteomes" id="UP000177740">
    <property type="component" value="Unassembled WGS sequence"/>
</dbReference>
<dbReference type="AlphaFoldDB" id="A0A1G2EPY4"/>
<evidence type="ECO:0000313" key="3">
    <source>
        <dbReference type="Proteomes" id="UP000177740"/>
    </source>
</evidence>
<accession>A0A1G2EPY4</accession>
<dbReference type="EMBL" id="MHMM01000006">
    <property type="protein sequence ID" value="OGZ27431.1"/>
    <property type="molecule type" value="Genomic_DNA"/>
</dbReference>
<proteinExistence type="predicted"/>
<reference evidence="2 3" key="1">
    <citation type="journal article" date="2016" name="Nat. Commun.">
        <title>Thousands of microbial genomes shed light on interconnected biogeochemical processes in an aquifer system.</title>
        <authorList>
            <person name="Anantharaman K."/>
            <person name="Brown C.T."/>
            <person name="Hug L.A."/>
            <person name="Sharon I."/>
            <person name="Castelle C.J."/>
            <person name="Probst A.J."/>
            <person name="Thomas B.C."/>
            <person name="Singh A."/>
            <person name="Wilkins M.J."/>
            <person name="Karaoz U."/>
            <person name="Brodie E.L."/>
            <person name="Williams K.H."/>
            <person name="Hubbard S.S."/>
            <person name="Banfield J.F."/>
        </authorList>
    </citation>
    <scope>NUCLEOTIDE SEQUENCE [LARGE SCALE GENOMIC DNA]</scope>
</reference>
<dbReference type="InterPro" id="IPR019606">
    <property type="entry name" value="GerMN"/>
</dbReference>
<protein>
    <recommendedName>
        <fullName evidence="1">GerMN domain-containing protein</fullName>
    </recommendedName>
</protein>
<comment type="caution">
    <text evidence="2">The sequence shown here is derived from an EMBL/GenBank/DDBJ whole genome shotgun (WGS) entry which is preliminary data.</text>
</comment>
<feature type="domain" description="GerMN" evidence="1">
    <location>
        <begin position="47"/>
        <end position="158"/>
    </location>
</feature>
<dbReference type="Pfam" id="PF10646">
    <property type="entry name" value="Germane"/>
    <property type="match status" value="1"/>
</dbReference>
<gene>
    <name evidence="2" type="ORF">A2365_03070</name>
</gene>
<evidence type="ECO:0000259" key="1">
    <source>
        <dbReference type="Pfam" id="PF10646"/>
    </source>
</evidence>